<dbReference type="Gene3D" id="3.40.50.620">
    <property type="entry name" value="HUPs"/>
    <property type="match status" value="3"/>
</dbReference>
<evidence type="ECO:0000259" key="14">
    <source>
        <dbReference type="Pfam" id="PF13603"/>
    </source>
</evidence>
<dbReference type="Gene3D" id="3.90.740.10">
    <property type="entry name" value="Valyl/Leucyl/Isoleucyl-tRNA synthetase, editing domain"/>
    <property type="match status" value="1"/>
</dbReference>
<accession>A0A1Q4UZQ3</accession>
<dbReference type="EC" id="6.1.1.4" evidence="9"/>
<evidence type="ECO:0000313" key="16">
    <source>
        <dbReference type="Proteomes" id="UP000186455"/>
    </source>
</evidence>
<dbReference type="GO" id="GO:0002161">
    <property type="term" value="F:aminoacyl-tRNA deacylase activity"/>
    <property type="evidence" value="ECO:0007669"/>
    <property type="project" value="InterPro"/>
</dbReference>
<dbReference type="CDD" id="cd07958">
    <property type="entry name" value="Anticodon_Ia_Leu_BEm"/>
    <property type="match status" value="1"/>
</dbReference>
<protein>
    <recommendedName>
        <fullName evidence="9">Leucine--tRNA ligase</fullName>
        <ecNumber evidence="9">6.1.1.4</ecNumber>
    </recommendedName>
    <alternativeName>
        <fullName evidence="9">Leucyl-tRNA synthetase</fullName>
        <shortName evidence="9">LeuRS</shortName>
    </alternativeName>
</protein>
<dbReference type="InterPro" id="IPR009008">
    <property type="entry name" value="Val/Leu/Ile-tRNA-synth_edit"/>
</dbReference>
<feature type="binding site" evidence="9">
    <location>
        <position position="770"/>
    </location>
    <ligand>
        <name>ATP</name>
        <dbReference type="ChEBI" id="CHEBI:30616"/>
    </ligand>
</feature>
<evidence type="ECO:0000256" key="3">
    <source>
        <dbReference type="ARBA" id="ARBA00022598"/>
    </source>
</evidence>
<dbReference type="PRINTS" id="PR00985">
    <property type="entry name" value="TRNASYNTHLEU"/>
</dbReference>
<evidence type="ECO:0000259" key="12">
    <source>
        <dbReference type="Pfam" id="PF08264"/>
    </source>
</evidence>
<reference evidence="15 16" key="1">
    <citation type="submission" date="2015-06" db="EMBL/GenBank/DDBJ databases">
        <title>Cloning and characterization of the uncialamcin biosynthetic gene cluster.</title>
        <authorList>
            <person name="Yan X."/>
            <person name="Huang T."/>
            <person name="Ge H."/>
            <person name="Shen B."/>
        </authorList>
    </citation>
    <scope>NUCLEOTIDE SEQUENCE [LARGE SCALE GENOMIC DNA]</scope>
    <source>
        <strain evidence="15 16">DCA2648</strain>
    </source>
</reference>
<dbReference type="GO" id="GO:0006429">
    <property type="term" value="P:leucyl-tRNA aminoacylation"/>
    <property type="evidence" value="ECO:0007669"/>
    <property type="project" value="UniProtKB-UniRule"/>
</dbReference>
<dbReference type="FunFam" id="3.40.50.620:FF:000060">
    <property type="entry name" value="Leucine--tRNA ligase"/>
    <property type="match status" value="1"/>
</dbReference>
<organism evidence="15 16">
    <name type="scientific">Streptomyces uncialis</name>
    <dbReference type="NCBI Taxonomy" id="1048205"/>
    <lineage>
        <taxon>Bacteria</taxon>
        <taxon>Bacillati</taxon>
        <taxon>Actinomycetota</taxon>
        <taxon>Actinomycetes</taxon>
        <taxon>Kitasatosporales</taxon>
        <taxon>Streptomycetaceae</taxon>
        <taxon>Streptomyces</taxon>
    </lineage>
</organism>
<keyword evidence="3 9" id="KW-0436">Ligase</keyword>
<dbReference type="SUPFAM" id="SSF47323">
    <property type="entry name" value="Anticodon-binding domain of a subclass of class I aminoacyl-tRNA synthetases"/>
    <property type="match status" value="1"/>
</dbReference>
<dbReference type="InterPro" id="IPR015413">
    <property type="entry name" value="Methionyl/Leucyl_tRNA_Synth"/>
</dbReference>
<dbReference type="FunFam" id="3.90.740.10:FF:000017">
    <property type="entry name" value="Leucine--tRNA ligase"/>
    <property type="match status" value="1"/>
</dbReference>
<dbReference type="GO" id="GO:0005524">
    <property type="term" value="F:ATP binding"/>
    <property type="evidence" value="ECO:0007669"/>
    <property type="project" value="UniProtKB-UniRule"/>
</dbReference>
<dbReference type="InterPro" id="IPR025709">
    <property type="entry name" value="Leu_tRNA-synth_edit"/>
</dbReference>
<keyword evidence="6 9" id="KW-0648">Protein biosynthesis</keyword>
<evidence type="ECO:0000256" key="9">
    <source>
        <dbReference type="HAMAP-Rule" id="MF_00049"/>
    </source>
</evidence>
<dbReference type="InterPro" id="IPR002302">
    <property type="entry name" value="Leu-tRNA-ligase"/>
</dbReference>
<name>A0A1Q4UZQ3_9ACTN</name>
<evidence type="ECO:0000313" key="15">
    <source>
        <dbReference type="EMBL" id="OKH91009.1"/>
    </source>
</evidence>
<dbReference type="STRING" id="1048205.AB852_31405"/>
<dbReference type="GO" id="GO:0004823">
    <property type="term" value="F:leucine-tRNA ligase activity"/>
    <property type="evidence" value="ECO:0007669"/>
    <property type="project" value="UniProtKB-UniRule"/>
</dbReference>
<dbReference type="Gene3D" id="1.10.730.10">
    <property type="entry name" value="Isoleucyl-tRNA Synthetase, Domain 1"/>
    <property type="match status" value="1"/>
</dbReference>
<dbReference type="InterPro" id="IPR001412">
    <property type="entry name" value="aa-tRNA-synth_I_CS"/>
</dbReference>
<evidence type="ECO:0000256" key="7">
    <source>
        <dbReference type="ARBA" id="ARBA00023146"/>
    </source>
</evidence>
<dbReference type="HAMAP" id="MF_00049_B">
    <property type="entry name" value="Leu_tRNA_synth_B"/>
    <property type="match status" value="1"/>
</dbReference>
<evidence type="ECO:0000256" key="4">
    <source>
        <dbReference type="ARBA" id="ARBA00022741"/>
    </source>
</evidence>
<dbReference type="InterPro" id="IPR009080">
    <property type="entry name" value="tRNAsynth_Ia_anticodon-bd"/>
</dbReference>
<dbReference type="NCBIfam" id="TIGR00396">
    <property type="entry name" value="leuS_bact"/>
    <property type="match status" value="1"/>
</dbReference>
<evidence type="ECO:0000256" key="11">
    <source>
        <dbReference type="SAM" id="MobiDB-lite"/>
    </source>
</evidence>
<proteinExistence type="inferred from homology"/>
<dbReference type="Pfam" id="PF09334">
    <property type="entry name" value="tRNA-synt_1g"/>
    <property type="match status" value="1"/>
</dbReference>
<dbReference type="Pfam" id="PF08264">
    <property type="entry name" value="Anticodon_1"/>
    <property type="match status" value="1"/>
</dbReference>
<feature type="domain" description="Leucyl-tRNA synthetase editing" evidence="14">
    <location>
        <begin position="313"/>
        <end position="540"/>
    </location>
</feature>
<dbReference type="AlphaFoldDB" id="A0A1Q4UZQ3"/>
<evidence type="ECO:0000256" key="8">
    <source>
        <dbReference type="ARBA" id="ARBA00047469"/>
    </source>
</evidence>
<keyword evidence="7 9" id="KW-0030">Aminoacyl-tRNA synthetase</keyword>
<dbReference type="Proteomes" id="UP000186455">
    <property type="component" value="Unassembled WGS sequence"/>
</dbReference>
<evidence type="ECO:0000256" key="5">
    <source>
        <dbReference type="ARBA" id="ARBA00022840"/>
    </source>
</evidence>
<comment type="catalytic activity">
    <reaction evidence="8 9">
        <text>tRNA(Leu) + L-leucine + ATP = L-leucyl-tRNA(Leu) + AMP + diphosphate</text>
        <dbReference type="Rhea" id="RHEA:11688"/>
        <dbReference type="Rhea" id="RHEA-COMP:9613"/>
        <dbReference type="Rhea" id="RHEA-COMP:9622"/>
        <dbReference type="ChEBI" id="CHEBI:30616"/>
        <dbReference type="ChEBI" id="CHEBI:33019"/>
        <dbReference type="ChEBI" id="CHEBI:57427"/>
        <dbReference type="ChEBI" id="CHEBI:78442"/>
        <dbReference type="ChEBI" id="CHEBI:78494"/>
        <dbReference type="ChEBI" id="CHEBI:456215"/>
        <dbReference type="EC" id="6.1.1.4"/>
    </reaction>
</comment>
<evidence type="ECO:0000256" key="6">
    <source>
        <dbReference type="ARBA" id="ARBA00022917"/>
    </source>
</evidence>
<dbReference type="Pfam" id="PF13603">
    <property type="entry name" value="tRNA-synt_1_2"/>
    <property type="match status" value="1"/>
</dbReference>
<dbReference type="FunFam" id="3.40.50.620:FF:000087">
    <property type="entry name" value="Leucine--tRNA ligase"/>
    <property type="match status" value="1"/>
</dbReference>
<dbReference type="EMBL" id="LFBV01000010">
    <property type="protein sequence ID" value="OKH91009.1"/>
    <property type="molecule type" value="Genomic_DNA"/>
</dbReference>
<gene>
    <name evidence="9" type="primary">leuS</name>
    <name evidence="15" type="ORF">AB852_31405</name>
</gene>
<keyword evidence="5 9" id="KW-0067">ATP-binding</keyword>
<dbReference type="GO" id="GO:0005829">
    <property type="term" value="C:cytosol"/>
    <property type="evidence" value="ECO:0007669"/>
    <property type="project" value="TreeGrafter"/>
</dbReference>
<feature type="domain" description="Methionyl/Leucyl tRNA synthetase" evidence="13">
    <location>
        <begin position="83"/>
        <end position="189"/>
    </location>
</feature>
<feature type="region of interest" description="Disordered" evidence="11">
    <location>
        <begin position="593"/>
        <end position="614"/>
    </location>
</feature>
<dbReference type="SUPFAM" id="SSF52374">
    <property type="entry name" value="Nucleotidylyl transferase"/>
    <property type="match status" value="1"/>
</dbReference>
<evidence type="ECO:0000256" key="10">
    <source>
        <dbReference type="RuleBase" id="RU363039"/>
    </source>
</evidence>
<dbReference type="PANTHER" id="PTHR43740:SF2">
    <property type="entry name" value="LEUCINE--TRNA LIGASE, MITOCHONDRIAL"/>
    <property type="match status" value="1"/>
</dbReference>
<keyword evidence="4 9" id="KW-0547">Nucleotide-binding</keyword>
<evidence type="ECO:0000256" key="1">
    <source>
        <dbReference type="ARBA" id="ARBA00005594"/>
    </source>
</evidence>
<dbReference type="FunFam" id="1.10.730.10:FF:000011">
    <property type="entry name" value="Leucine--tRNA ligase chloroplastic/mitochondrial"/>
    <property type="match status" value="1"/>
</dbReference>
<keyword evidence="16" id="KW-1185">Reference proteome</keyword>
<sequence>MSETNSSPAAAESAPEGPAGGIAQAAVEAAAPHRYTAAMAAGIEARWQDFWEAEGTYEAPNPTGDLAGDPATVARPKKFIMDMFPYPSGAGLHVGHPLGYIATDVYARYQRMTGHNVLHTLGFDAFGLPAEQHAVATGTHPRVSTEAAMDNMKRQLRRLGLGHDQRRSIATIDPAYYKWTQWIFLQIYNSWYDDEAGKARPIDELIAQFASGERAVPGATRAWPELDAAARAEVLSGYRLAYASEAPVNWAPGLGTVLANEEVTSDGRSERGNFPVFKSKLRQWNMRITAYADRLLDDLDGLDWPEAIKLQQRNWIGRSEGARVDFPVSTDGPGAVPATGAVSGGPATAPGTGVITVFTTRQDTLFGATYMVLAPEHDLVDRIVPAAWPEGTHDVWTGGHATPGDAVAAYRKQAAAKSDVERQADAKEKTGVFTGAHATNPVSGEQVPVFIADYVLMGYGTGAIMAVPAHDTRDFAFARAFELPMRCVVEPSDGRGTDPAEWDDAFASYDARIVNSAGDGITLDGLDVTAAKARITEWLEREGIGHGTVNFRLRDWLFSRQRYWGEPFPIVYDEDGVAHALPESMLPLELPEVDDYSPRTFDPDDADTRPETPLSRNADWVNVTLDLGDGPRAYRRETNTMPNWAGSCWYELRYLDPHNDQRLVDPDIERYWMSPRAGMPTGGVDLYVGGAEHAVLHLLYARFWSKVLFDLGHISSPEPFHKLFNQGMIQAYVYRDSRGIAVPAAEIEERDGAFFHQGERVSRLLGKMGKSLKNAVTPDEIAAEYGADTLRLYEMAMGPLDVSRPWDTRAVVGQYRLLQRLWRNLVDETTGDVTVTGDEPAEDTLRALHKAVDGVRQDLEGLRFNTAIAKLTELNNHLTKANGPLPRAVAEPLVLMIAPLAPHIAEELWRKLGRTDSVVHQDFPVADRAYVVDETVTCVVQIKGKVKARLEVSPSISDEELERIALADDKVRAALDGAGIRKVVVRAPKLVNIVPM</sequence>
<comment type="caution">
    <text evidence="15">The sequence shown here is derived from an EMBL/GenBank/DDBJ whole genome shotgun (WGS) entry which is preliminary data.</text>
</comment>
<comment type="caution">
    <text evidence="9">Lacks conserved residue(s) required for the propagation of feature annotation.</text>
</comment>
<dbReference type="InterPro" id="IPR014729">
    <property type="entry name" value="Rossmann-like_a/b/a_fold"/>
</dbReference>
<dbReference type="InterPro" id="IPR013155">
    <property type="entry name" value="M/V/L/I-tRNA-synth_anticd-bd"/>
</dbReference>
<feature type="domain" description="Methionyl/Valyl/Leucyl/Isoleucyl-tRNA synthetase anticodon-binding" evidence="12">
    <location>
        <begin position="845"/>
        <end position="957"/>
    </location>
</feature>
<dbReference type="SUPFAM" id="SSF50677">
    <property type="entry name" value="ValRS/IleRS/LeuRS editing domain"/>
    <property type="match status" value="1"/>
</dbReference>
<keyword evidence="2 9" id="KW-0963">Cytoplasm</keyword>
<comment type="similarity">
    <text evidence="1 9 10">Belongs to the class-I aminoacyl-tRNA synthetase family.</text>
</comment>
<evidence type="ECO:0000256" key="2">
    <source>
        <dbReference type="ARBA" id="ARBA00022490"/>
    </source>
</evidence>
<dbReference type="FunFam" id="3.40.50.620:FF:000056">
    <property type="entry name" value="Leucine--tRNA ligase"/>
    <property type="match status" value="1"/>
</dbReference>
<dbReference type="PROSITE" id="PS00178">
    <property type="entry name" value="AA_TRNA_LIGASE_I"/>
    <property type="match status" value="1"/>
</dbReference>
<comment type="subcellular location">
    <subcellularLocation>
        <location evidence="9">Cytoplasm</location>
    </subcellularLocation>
</comment>
<dbReference type="PANTHER" id="PTHR43740">
    <property type="entry name" value="LEUCYL-TRNA SYNTHETASE"/>
    <property type="match status" value="1"/>
</dbReference>
<evidence type="ECO:0000259" key="13">
    <source>
        <dbReference type="Pfam" id="PF09334"/>
    </source>
</evidence>
<feature type="short sequence motif" description="'KMSKS' region" evidence="9">
    <location>
        <begin position="767"/>
        <end position="771"/>
    </location>
</feature>
<dbReference type="RefSeq" id="WP_073793683.1">
    <property type="nucleotide sequence ID" value="NZ_LFBV01000010.1"/>
</dbReference>
<feature type="region of interest" description="Disordered" evidence="11">
    <location>
        <begin position="1"/>
        <end position="21"/>
    </location>
</feature>